<proteinExistence type="predicted"/>
<feature type="transmembrane region" description="Helical" evidence="1">
    <location>
        <begin position="89"/>
        <end position="106"/>
    </location>
</feature>
<dbReference type="EMBL" id="CP027806">
    <property type="protein sequence ID" value="AXJ00041.1"/>
    <property type="molecule type" value="Genomic_DNA"/>
</dbReference>
<reference evidence="2 3" key="1">
    <citation type="submission" date="2018-03" db="EMBL/GenBank/DDBJ databases">
        <title>Phenotypic and genomic properties of Cyclonatronum proteinivorum gen. nov., sp. nov., a haloalkaliphilic bacteroidete from soda lakes possessing Na+-translocating rhodopsin.</title>
        <authorList>
            <person name="Toshchakov S.V."/>
            <person name="Korzhenkov A."/>
            <person name="Samarov N.I."/>
            <person name="Kublanov I.V."/>
            <person name="Muntyan M.S."/>
            <person name="Sorokin D.Y."/>
        </authorList>
    </citation>
    <scope>NUCLEOTIDE SEQUENCE [LARGE SCALE GENOMIC DNA]</scope>
    <source>
        <strain evidence="2 3">Omega</strain>
    </source>
</reference>
<gene>
    <name evidence="2" type="ORF">CYPRO_0758</name>
</gene>
<keyword evidence="1" id="KW-0472">Membrane</keyword>
<evidence type="ECO:0008006" key="4">
    <source>
        <dbReference type="Google" id="ProtNLM"/>
    </source>
</evidence>
<keyword evidence="1" id="KW-0812">Transmembrane</keyword>
<organism evidence="2 3">
    <name type="scientific">Cyclonatronum proteinivorum</name>
    <dbReference type="NCBI Taxonomy" id="1457365"/>
    <lineage>
        <taxon>Bacteria</taxon>
        <taxon>Pseudomonadati</taxon>
        <taxon>Balneolota</taxon>
        <taxon>Balneolia</taxon>
        <taxon>Balneolales</taxon>
        <taxon>Cyclonatronaceae</taxon>
        <taxon>Cyclonatronum</taxon>
    </lineage>
</organism>
<evidence type="ECO:0000256" key="1">
    <source>
        <dbReference type="SAM" id="Phobius"/>
    </source>
</evidence>
<name>A0A345UHT9_9BACT</name>
<dbReference type="AlphaFoldDB" id="A0A345UHT9"/>
<accession>A0A345UHT9</accession>
<dbReference type="Proteomes" id="UP000254808">
    <property type="component" value="Chromosome"/>
</dbReference>
<dbReference type="KEGG" id="cprv:CYPRO_0758"/>
<sequence>MTREQLEALMFDCLEGDVSPQQRQQLEQALEAHPDLKADWESAQQMAPPAALLSAAIPVRDANPAQLQEIRTALGTEFTAVVISWFPKYMAAAAALIIVLAGAWLMSPQSYEFGEDQITDWVYQQDERQHFHQQQLMASEFPFYFTPQQQDQYE</sequence>
<evidence type="ECO:0000313" key="3">
    <source>
        <dbReference type="Proteomes" id="UP000254808"/>
    </source>
</evidence>
<evidence type="ECO:0000313" key="2">
    <source>
        <dbReference type="EMBL" id="AXJ00041.1"/>
    </source>
</evidence>
<keyword evidence="3" id="KW-1185">Reference proteome</keyword>
<keyword evidence="1" id="KW-1133">Transmembrane helix</keyword>
<protein>
    <recommendedName>
        <fullName evidence="4">Zinc-finger</fullName>
    </recommendedName>
</protein>